<name>A0A0S1YTT2_FUSNP</name>
<dbReference type="EMBL" id="CP022123">
    <property type="protein sequence ID" value="ASG27804.1"/>
    <property type="molecule type" value="Genomic_DNA"/>
</dbReference>
<feature type="domain" description="Thioredoxin" evidence="1">
    <location>
        <begin position="479"/>
        <end position="598"/>
    </location>
</feature>
<reference evidence="3 5" key="2">
    <citation type="submission" date="2017-06" db="EMBL/GenBank/DDBJ databases">
        <title>Genome sequencing of Fusobacterium nucleatum subsp. polymorphum KCOM 1275 (=ChDC F310).</title>
        <authorList>
            <person name="Kook J.-K."/>
            <person name="Park S.-N."/>
            <person name="Lim Y.K."/>
            <person name="Roh H."/>
        </authorList>
    </citation>
    <scope>NUCLEOTIDE SEQUENCE [LARGE SCALE GENOMIC DNA]</scope>
    <source>
        <strain evidence="3 5">KCOM 1275</strain>
    </source>
</reference>
<organism evidence="3 5">
    <name type="scientific">Fusobacterium nucleatum subsp. polymorphum</name>
    <name type="common">Fusobacterium polymorphum</name>
    <dbReference type="NCBI Taxonomy" id="76857"/>
    <lineage>
        <taxon>Bacteria</taxon>
        <taxon>Fusobacteriati</taxon>
        <taxon>Fusobacteriota</taxon>
        <taxon>Fusobacteriia</taxon>
        <taxon>Fusobacteriales</taxon>
        <taxon>Fusobacteriaceae</taxon>
        <taxon>Fusobacterium</taxon>
    </lineage>
</organism>
<gene>
    <name evidence="3" type="ORF">CBG61_01855</name>
    <name evidence="2" type="ORF">RO02_04140</name>
</gene>
<evidence type="ECO:0000259" key="1">
    <source>
        <dbReference type="PROSITE" id="PS51352"/>
    </source>
</evidence>
<dbReference type="InterPro" id="IPR010262">
    <property type="entry name" value="Arylsulfotransferase_bact"/>
</dbReference>
<proteinExistence type="predicted"/>
<dbReference type="PROSITE" id="PS51352">
    <property type="entry name" value="THIOREDOXIN_2"/>
    <property type="match status" value="1"/>
</dbReference>
<dbReference type="GO" id="GO:0004062">
    <property type="term" value="F:aryl sulfotransferase activity"/>
    <property type="evidence" value="ECO:0007669"/>
    <property type="project" value="InterPro"/>
</dbReference>
<dbReference type="PANTHER" id="PTHR35340:SF5">
    <property type="entry name" value="ASST-DOMAIN-CONTAINING PROTEIN"/>
    <property type="match status" value="1"/>
</dbReference>
<protein>
    <submittedName>
        <fullName evidence="3">Thioredoxin</fullName>
    </submittedName>
</protein>
<evidence type="ECO:0000313" key="4">
    <source>
        <dbReference type="Proteomes" id="UP000067061"/>
    </source>
</evidence>
<dbReference type="Pfam" id="PF00085">
    <property type="entry name" value="Thioredoxin"/>
    <property type="match status" value="1"/>
</dbReference>
<dbReference type="EMBL" id="CP013121">
    <property type="protein sequence ID" value="ALM93839.1"/>
    <property type="molecule type" value="Genomic_DNA"/>
</dbReference>
<dbReference type="PANTHER" id="PTHR35340">
    <property type="entry name" value="PQQ ENZYME REPEAT PROTEIN-RELATED"/>
    <property type="match status" value="1"/>
</dbReference>
<dbReference type="SUPFAM" id="SSF52833">
    <property type="entry name" value="Thioredoxin-like"/>
    <property type="match status" value="1"/>
</dbReference>
<dbReference type="Gene3D" id="3.40.30.10">
    <property type="entry name" value="Glutaredoxin"/>
    <property type="match status" value="1"/>
</dbReference>
<evidence type="ECO:0000313" key="5">
    <source>
        <dbReference type="Proteomes" id="UP000197638"/>
    </source>
</evidence>
<dbReference type="InterPro" id="IPR013766">
    <property type="entry name" value="Thioredoxin_domain"/>
</dbReference>
<dbReference type="InterPro" id="IPR053143">
    <property type="entry name" value="Arylsulfate_ST"/>
</dbReference>
<evidence type="ECO:0000313" key="3">
    <source>
        <dbReference type="EMBL" id="ASG27804.1"/>
    </source>
</evidence>
<evidence type="ECO:0000313" key="2">
    <source>
        <dbReference type="EMBL" id="ALM93839.1"/>
    </source>
</evidence>
<dbReference type="InterPro" id="IPR036249">
    <property type="entry name" value="Thioredoxin-like_sf"/>
</dbReference>
<sequence>MGLPSIYPTGVTIYKPEKCWNGYNLVPTIDSGALLFDMNGNEVRRWEQFHGFPNKLLPNGNLIGYSGDRNPKYGMQDGLDLVQVDYDGNIVWKFEKFEFVEDEEEEPRWMARTHHDYQREGNPVGYYVPGQIPEVNKGNTLILAHKTLYNEKISDKKLLDDVFYEVDWEGNILWQWNANEHFDEIGFSEDAKKTIYANPNMRNADGGVGDWLHINCMSYLGPNKHYDNGDERFNPENIIFDSREANFIAIISKKTGKIVWKIGPNWNDEDIKHIDFIIGPHHAHLIPQGLPGAGNILVFDNGGWGGYGLANPSSKDGLKNALRDYSRVLEINPITLEIVWEFTPESIKAAIPTDAAKFYSPYVSSAQRLPNGNTLIDEGSDGRVFEVTAEKEIVWEWISPYFTDDNENSKTTNNMIYRAYRYPYDWVPQEEKPVEIEIKPIDIKTYRLENAGKFGAKSVVKVEGTIPYSVSAALCVAKIDESKKVNKEKLFTVNRNLFEEVIEEKKNIEKLELILFGAERCKHCKALHPIIEKVLESDLAKYIKAKYVDVDKNLEITERYKVQGIPVIIITDGEKELSRKAGEKSYNELYSWIEDLINKNVK</sequence>
<dbReference type="Pfam" id="PF05935">
    <property type="entry name" value="Arylsulfotrans"/>
    <property type="match status" value="1"/>
</dbReference>
<reference evidence="2 4" key="1">
    <citation type="submission" date="2015-11" db="EMBL/GenBank/DDBJ databases">
        <authorList>
            <person name="Kook J.-K."/>
            <person name="Park S.-N."/>
            <person name="Lim Y.K."/>
            <person name="Jo E."/>
        </authorList>
    </citation>
    <scope>NUCLEOTIDE SEQUENCE [LARGE SCALE GENOMIC DNA]</scope>
    <source>
        <strain evidence="2 4">ChDC F306</strain>
    </source>
</reference>
<dbReference type="AlphaFoldDB" id="A0A0S1YTT2"/>
<dbReference type="CDD" id="cd02947">
    <property type="entry name" value="TRX_family"/>
    <property type="match status" value="1"/>
</dbReference>
<dbReference type="RefSeq" id="WP_060496085.1">
    <property type="nucleotide sequence ID" value="NZ_CP013121.1"/>
</dbReference>
<accession>A0A0S1YTT2</accession>
<dbReference type="Proteomes" id="UP000197638">
    <property type="component" value="Chromosome"/>
</dbReference>
<dbReference type="Proteomes" id="UP000067061">
    <property type="component" value="Chromosome"/>
</dbReference>